<dbReference type="SUPFAM" id="SSF46785">
    <property type="entry name" value="Winged helix' DNA-binding domain"/>
    <property type="match status" value="1"/>
</dbReference>
<keyword evidence="3" id="KW-0238">DNA-binding</keyword>
<dbReference type="SUPFAM" id="SSF53850">
    <property type="entry name" value="Periplasmic binding protein-like II"/>
    <property type="match status" value="1"/>
</dbReference>
<evidence type="ECO:0000256" key="1">
    <source>
        <dbReference type="ARBA" id="ARBA00009437"/>
    </source>
</evidence>
<comment type="similarity">
    <text evidence="1">Belongs to the LysR transcriptional regulatory family.</text>
</comment>
<dbReference type="GO" id="GO:0003677">
    <property type="term" value="F:DNA binding"/>
    <property type="evidence" value="ECO:0007669"/>
    <property type="project" value="UniProtKB-KW"/>
</dbReference>
<protein>
    <recommendedName>
        <fullName evidence="5">HTH lysR-type domain-containing protein</fullName>
    </recommendedName>
</protein>
<dbReference type="PROSITE" id="PS50931">
    <property type="entry name" value="HTH_LYSR"/>
    <property type="match status" value="1"/>
</dbReference>
<keyword evidence="2" id="KW-0805">Transcription regulation</keyword>
<dbReference type="Gene3D" id="1.10.10.10">
    <property type="entry name" value="Winged helix-like DNA-binding domain superfamily/Winged helix DNA-binding domain"/>
    <property type="match status" value="1"/>
</dbReference>
<dbReference type="GO" id="GO:0003700">
    <property type="term" value="F:DNA-binding transcription factor activity"/>
    <property type="evidence" value="ECO:0007669"/>
    <property type="project" value="InterPro"/>
</dbReference>
<name>A0A1B7M2P0_9MICC</name>
<dbReference type="Pfam" id="PF00126">
    <property type="entry name" value="HTH_1"/>
    <property type="match status" value="1"/>
</dbReference>
<accession>A0A1B7M2P0</accession>
<keyword evidence="4" id="KW-0804">Transcription</keyword>
<evidence type="ECO:0000256" key="4">
    <source>
        <dbReference type="ARBA" id="ARBA00023163"/>
    </source>
</evidence>
<dbReference type="RefSeq" id="WP_043056077.1">
    <property type="nucleotide sequence ID" value="NZ_LXEY01000007.1"/>
</dbReference>
<dbReference type="PANTHER" id="PTHR30346:SF28">
    <property type="entry name" value="HTH-TYPE TRANSCRIPTIONAL REGULATOR CYNR"/>
    <property type="match status" value="1"/>
</dbReference>
<comment type="caution">
    <text evidence="6">The sequence shown here is derived from an EMBL/GenBank/DDBJ whole genome shotgun (WGS) entry which is preliminary data.</text>
</comment>
<dbReference type="InterPro" id="IPR036388">
    <property type="entry name" value="WH-like_DNA-bd_sf"/>
</dbReference>
<dbReference type="PRINTS" id="PR00039">
    <property type="entry name" value="HTHLYSR"/>
</dbReference>
<dbReference type="InterPro" id="IPR000847">
    <property type="entry name" value="LysR_HTH_N"/>
</dbReference>
<dbReference type="CDD" id="cd08414">
    <property type="entry name" value="PBP2_LTTR_aromatics_like"/>
    <property type="match status" value="1"/>
</dbReference>
<feature type="domain" description="HTH lysR-type" evidence="5">
    <location>
        <begin position="1"/>
        <end position="58"/>
    </location>
</feature>
<dbReference type="InterPro" id="IPR036390">
    <property type="entry name" value="WH_DNA-bd_sf"/>
</dbReference>
<dbReference type="OrthoDB" id="3181812at2"/>
<dbReference type="FunFam" id="1.10.10.10:FF:000001">
    <property type="entry name" value="LysR family transcriptional regulator"/>
    <property type="match status" value="1"/>
</dbReference>
<evidence type="ECO:0000256" key="3">
    <source>
        <dbReference type="ARBA" id="ARBA00023125"/>
    </source>
</evidence>
<reference evidence="6 7" key="1">
    <citation type="submission" date="2016-04" db="EMBL/GenBank/DDBJ databases">
        <title>First whole genome shotgun sequence of the bacterium Enteractinococcus sp. strain UASWS1574.</title>
        <authorList>
            <person name="Crovadore J."/>
            <person name="Chablais R."/>
            <person name="Lefort F."/>
        </authorList>
    </citation>
    <scope>NUCLEOTIDE SEQUENCE [LARGE SCALE GENOMIC DNA]</scope>
    <source>
        <strain evidence="6 7">UASWS1574</strain>
    </source>
</reference>
<organism evidence="6 7">
    <name type="scientific">Enteractinococcus helveticum</name>
    <dbReference type="NCBI Taxonomy" id="1837282"/>
    <lineage>
        <taxon>Bacteria</taxon>
        <taxon>Bacillati</taxon>
        <taxon>Actinomycetota</taxon>
        <taxon>Actinomycetes</taxon>
        <taxon>Micrococcales</taxon>
        <taxon>Micrococcaceae</taxon>
    </lineage>
</organism>
<evidence type="ECO:0000313" key="6">
    <source>
        <dbReference type="EMBL" id="OAV62863.1"/>
    </source>
</evidence>
<dbReference type="Pfam" id="PF03466">
    <property type="entry name" value="LysR_substrate"/>
    <property type="match status" value="1"/>
</dbReference>
<evidence type="ECO:0000256" key="2">
    <source>
        <dbReference type="ARBA" id="ARBA00023015"/>
    </source>
</evidence>
<dbReference type="Proteomes" id="UP000078292">
    <property type="component" value="Unassembled WGS sequence"/>
</dbReference>
<keyword evidence="7" id="KW-1185">Reference proteome</keyword>
<dbReference type="STRING" id="1837282.A6F49_04175"/>
<dbReference type="Gene3D" id="3.40.190.10">
    <property type="entry name" value="Periplasmic binding protein-like II"/>
    <property type="match status" value="2"/>
</dbReference>
<sequence length="292" mass="32201">MELRQLEAFVKVAEHRHFGKAADALRLTQPPLSQRILSLERELGVKLLDRSTRKVELTAAGELLLEYAVDILHKVDSAKFEVQELALGNRGVIRLGVVGSAMYRQLPTIVQFIRQALPEADIEVIPEFFTDVQLQMIRNNELDIGLVRNASVSDDIRIDVLGYEPLVAVIQEQDSVGKVVAMSELSQRTILCYPPEKSEVGRMVRRHLEEAPSIVSKIIDVPHTSSMMAMVAAGVGVGIVPESAEVLKLPGLRYARIGDLPQVGLELASRSNEHSELIKKAIAAILSSNFSI</sequence>
<evidence type="ECO:0000313" key="7">
    <source>
        <dbReference type="Proteomes" id="UP000078292"/>
    </source>
</evidence>
<dbReference type="InterPro" id="IPR005119">
    <property type="entry name" value="LysR_subst-bd"/>
</dbReference>
<gene>
    <name evidence="6" type="ORF">A6F49_04175</name>
</gene>
<dbReference type="PANTHER" id="PTHR30346">
    <property type="entry name" value="TRANSCRIPTIONAL DUAL REGULATOR HCAR-RELATED"/>
    <property type="match status" value="1"/>
</dbReference>
<dbReference type="EMBL" id="LXEY01000007">
    <property type="protein sequence ID" value="OAV62863.1"/>
    <property type="molecule type" value="Genomic_DNA"/>
</dbReference>
<dbReference type="GO" id="GO:0032993">
    <property type="term" value="C:protein-DNA complex"/>
    <property type="evidence" value="ECO:0007669"/>
    <property type="project" value="TreeGrafter"/>
</dbReference>
<proteinExistence type="inferred from homology"/>
<dbReference type="AlphaFoldDB" id="A0A1B7M2P0"/>
<evidence type="ECO:0000259" key="5">
    <source>
        <dbReference type="PROSITE" id="PS50931"/>
    </source>
</evidence>